<sequence length="100" mass="11438">ELETLEQEEQECLERRPYPIRRMTHMVSHQHGMTVTKTLQEGEAEPQCWSFIYSRAELQGLLPEGASLLLLRVLACRRQVPPGLVFPTITTEGHLCTASY</sequence>
<evidence type="ECO:0000256" key="7">
    <source>
        <dbReference type="ARBA" id="ARBA00023136"/>
    </source>
</evidence>
<comment type="function">
    <text evidence="10">Plays a role in primary ciliogenesis by modulating actin polymerization.</text>
</comment>
<evidence type="ECO:0000256" key="3">
    <source>
        <dbReference type="ARBA" id="ARBA00004245"/>
    </source>
</evidence>
<dbReference type="EMBL" id="VYZH01002177">
    <property type="protein sequence ID" value="NWS44858.1"/>
    <property type="molecule type" value="Genomic_DNA"/>
</dbReference>
<dbReference type="GO" id="GO:0005634">
    <property type="term" value="C:nucleus"/>
    <property type="evidence" value="ECO:0007669"/>
    <property type="project" value="UniProtKB-SubCell"/>
</dbReference>
<evidence type="ECO:0000256" key="12">
    <source>
        <dbReference type="ARBA" id="ARBA00039249"/>
    </source>
</evidence>
<comment type="similarity">
    <text evidence="11">Belongs to the CATIP family.</text>
</comment>
<evidence type="ECO:0000256" key="9">
    <source>
        <dbReference type="ARBA" id="ARBA00023242"/>
    </source>
</evidence>
<evidence type="ECO:0000256" key="4">
    <source>
        <dbReference type="ARBA" id="ARBA00022475"/>
    </source>
</evidence>
<evidence type="ECO:0000256" key="11">
    <source>
        <dbReference type="ARBA" id="ARBA00037938"/>
    </source>
</evidence>
<evidence type="ECO:0000256" key="6">
    <source>
        <dbReference type="ARBA" id="ARBA00022794"/>
    </source>
</evidence>
<gene>
    <name evidence="14" type="primary">Catip</name>
    <name evidence="14" type="ORF">PROATE_R01593</name>
</gene>
<dbReference type="Pfam" id="PF21772">
    <property type="entry name" value="CATIP_N"/>
    <property type="match status" value="1"/>
</dbReference>
<keyword evidence="6" id="KW-0970">Cilium biogenesis/degradation</keyword>
<keyword evidence="15" id="KW-1185">Reference proteome</keyword>
<evidence type="ECO:0000256" key="1">
    <source>
        <dbReference type="ARBA" id="ARBA00004123"/>
    </source>
</evidence>
<keyword evidence="8" id="KW-0206">Cytoskeleton</keyword>
<keyword evidence="7" id="KW-0472">Membrane</keyword>
<keyword evidence="5" id="KW-0963">Cytoplasm</keyword>
<feature type="non-terminal residue" evidence="14">
    <location>
        <position position="1"/>
    </location>
</feature>
<dbReference type="GO" id="GO:0030041">
    <property type="term" value="P:actin filament polymerization"/>
    <property type="evidence" value="ECO:0007669"/>
    <property type="project" value="TreeGrafter"/>
</dbReference>
<evidence type="ECO:0000313" key="15">
    <source>
        <dbReference type="Proteomes" id="UP000562415"/>
    </source>
</evidence>
<reference evidence="14 15" key="1">
    <citation type="submission" date="2019-09" db="EMBL/GenBank/DDBJ databases">
        <title>Bird 10,000 Genomes (B10K) Project - Family phase.</title>
        <authorList>
            <person name="Zhang G."/>
        </authorList>
    </citation>
    <scope>NUCLEOTIDE SEQUENCE [LARGE SCALE GENOMIC DNA]</scope>
    <source>
        <strain evidence="14">B10K-DU-017-47</strain>
    </source>
</reference>
<dbReference type="GO" id="GO:0005856">
    <property type="term" value="C:cytoskeleton"/>
    <property type="evidence" value="ECO:0007669"/>
    <property type="project" value="UniProtKB-SubCell"/>
</dbReference>
<keyword evidence="4" id="KW-1003">Cell membrane</keyword>
<dbReference type="GO" id="GO:0044782">
    <property type="term" value="P:cilium organization"/>
    <property type="evidence" value="ECO:0007669"/>
    <property type="project" value="TreeGrafter"/>
</dbReference>
<name>A0A7K5FIX8_PROAR</name>
<comment type="caution">
    <text evidence="14">The sequence shown here is derived from an EMBL/GenBank/DDBJ whole genome shotgun (WGS) entry which is preliminary data.</text>
</comment>
<protein>
    <recommendedName>
        <fullName evidence="12">Ciliogenesis-associated TTC17-interacting protein</fullName>
    </recommendedName>
</protein>
<feature type="domain" description="Ciliogenesis-associated TTC17-interacting protein N-terminal" evidence="13">
    <location>
        <begin position="1"/>
        <end position="100"/>
    </location>
</feature>
<comment type="subcellular location">
    <subcellularLocation>
        <location evidence="2">Cell membrane</location>
    </subcellularLocation>
    <subcellularLocation>
        <location evidence="3">Cytoplasm</location>
        <location evidence="3">Cytoskeleton</location>
    </subcellularLocation>
    <subcellularLocation>
        <location evidence="1">Nucleus</location>
    </subcellularLocation>
</comment>
<dbReference type="OrthoDB" id="6334211at2759"/>
<evidence type="ECO:0000256" key="2">
    <source>
        <dbReference type="ARBA" id="ARBA00004236"/>
    </source>
</evidence>
<evidence type="ECO:0000259" key="13">
    <source>
        <dbReference type="Pfam" id="PF21772"/>
    </source>
</evidence>
<dbReference type="GO" id="GO:0005886">
    <property type="term" value="C:plasma membrane"/>
    <property type="evidence" value="ECO:0007669"/>
    <property type="project" value="UniProtKB-SubCell"/>
</dbReference>
<evidence type="ECO:0000256" key="5">
    <source>
        <dbReference type="ARBA" id="ARBA00022490"/>
    </source>
</evidence>
<dbReference type="PANTHER" id="PTHR15505:SF3">
    <property type="entry name" value="CILIOGENESIS-ASSOCIATED TTC17-INTERACTING PROTEIN"/>
    <property type="match status" value="1"/>
</dbReference>
<feature type="non-terminal residue" evidence="14">
    <location>
        <position position="100"/>
    </location>
</feature>
<evidence type="ECO:0000313" key="14">
    <source>
        <dbReference type="EMBL" id="NWS44858.1"/>
    </source>
</evidence>
<organism evidence="14 15">
    <name type="scientific">Probosciger aterrimus</name>
    <name type="common">Palm cockatoo</name>
    <dbReference type="NCBI Taxonomy" id="141839"/>
    <lineage>
        <taxon>Eukaryota</taxon>
        <taxon>Metazoa</taxon>
        <taxon>Chordata</taxon>
        <taxon>Craniata</taxon>
        <taxon>Vertebrata</taxon>
        <taxon>Euteleostomi</taxon>
        <taxon>Archelosauria</taxon>
        <taxon>Archosauria</taxon>
        <taxon>Dinosauria</taxon>
        <taxon>Saurischia</taxon>
        <taxon>Theropoda</taxon>
        <taxon>Coelurosauria</taxon>
        <taxon>Aves</taxon>
        <taxon>Neognathae</taxon>
        <taxon>Neoaves</taxon>
        <taxon>Telluraves</taxon>
        <taxon>Australaves</taxon>
        <taxon>Psittaciformes</taxon>
        <taxon>Cacatuidae</taxon>
        <taxon>Probosciger</taxon>
    </lineage>
</organism>
<keyword evidence="9" id="KW-0539">Nucleus</keyword>
<accession>A0A7K5FIX8</accession>
<dbReference type="Proteomes" id="UP000562415">
    <property type="component" value="Unassembled WGS sequence"/>
</dbReference>
<dbReference type="PANTHER" id="PTHR15505">
    <property type="entry name" value="RIIA DOMAIN-CONTAINING PROTEIN 1"/>
    <property type="match status" value="1"/>
</dbReference>
<evidence type="ECO:0000256" key="8">
    <source>
        <dbReference type="ARBA" id="ARBA00023212"/>
    </source>
</evidence>
<evidence type="ECO:0000256" key="10">
    <source>
        <dbReference type="ARBA" id="ARBA00037538"/>
    </source>
</evidence>
<dbReference type="InterPro" id="IPR048777">
    <property type="entry name" value="CATIP_N"/>
</dbReference>
<proteinExistence type="inferred from homology"/>
<dbReference type="AlphaFoldDB" id="A0A7K5FIX8"/>